<feature type="transmembrane region" description="Helical" evidence="1">
    <location>
        <begin position="12"/>
        <end position="31"/>
    </location>
</feature>
<gene>
    <name evidence="2" type="ORF">F8M49_00035</name>
</gene>
<reference evidence="2 3" key="1">
    <citation type="submission" date="2019-10" db="EMBL/GenBank/DDBJ databases">
        <title>Draft Genome Assembly of Rhodococcus zopfii DSM44189.</title>
        <authorList>
            <person name="Sutton J.M."/>
            <person name="Akob D.M."/>
            <person name="Bushman T.J."/>
        </authorList>
    </citation>
    <scope>NUCLEOTIDE SEQUENCE [LARGE SCALE GENOMIC DNA]</scope>
    <source>
        <strain evidence="2 3">DSM 44189</strain>
    </source>
</reference>
<sequence>MISNPTVRKWMYVINPTASTILLILVTFGVIDEGTSASIANAIASILFIATGGVAVSNLSTRPAKISTDGVAVITDALAAYAAKAQPTADSAQRAADAIRKQYVDPFIRR</sequence>
<protein>
    <recommendedName>
        <fullName evidence="4">Holin</fullName>
    </recommendedName>
</protein>
<evidence type="ECO:0008006" key="4">
    <source>
        <dbReference type="Google" id="ProtNLM"/>
    </source>
</evidence>
<name>A0ABU3WKM6_9NOCA</name>
<evidence type="ECO:0000313" key="2">
    <source>
        <dbReference type="EMBL" id="MDV2474184.1"/>
    </source>
</evidence>
<keyword evidence="1" id="KW-0812">Transmembrane</keyword>
<organism evidence="2 3">
    <name type="scientific">Rhodococcus zopfii</name>
    <dbReference type="NCBI Taxonomy" id="43772"/>
    <lineage>
        <taxon>Bacteria</taxon>
        <taxon>Bacillati</taxon>
        <taxon>Actinomycetota</taxon>
        <taxon>Actinomycetes</taxon>
        <taxon>Mycobacteriales</taxon>
        <taxon>Nocardiaceae</taxon>
        <taxon>Rhodococcus</taxon>
    </lineage>
</organism>
<dbReference type="Proteomes" id="UP001275440">
    <property type="component" value="Unassembled WGS sequence"/>
</dbReference>
<proteinExistence type="predicted"/>
<evidence type="ECO:0000256" key="1">
    <source>
        <dbReference type="SAM" id="Phobius"/>
    </source>
</evidence>
<keyword evidence="1" id="KW-1133">Transmembrane helix</keyword>
<comment type="caution">
    <text evidence="2">The sequence shown here is derived from an EMBL/GenBank/DDBJ whole genome shotgun (WGS) entry which is preliminary data.</text>
</comment>
<accession>A0ABU3WKM6</accession>
<keyword evidence="1" id="KW-0472">Membrane</keyword>
<keyword evidence="3" id="KW-1185">Reference proteome</keyword>
<feature type="transmembrane region" description="Helical" evidence="1">
    <location>
        <begin position="37"/>
        <end position="56"/>
    </location>
</feature>
<dbReference type="EMBL" id="WBMO01000001">
    <property type="protein sequence ID" value="MDV2474184.1"/>
    <property type="molecule type" value="Genomic_DNA"/>
</dbReference>
<evidence type="ECO:0000313" key="3">
    <source>
        <dbReference type="Proteomes" id="UP001275440"/>
    </source>
</evidence>